<name>A0A1F7S323_9BACT</name>
<dbReference type="PANTHER" id="PTHR11085">
    <property type="entry name" value="NAD-DEPENDENT PROTEIN DEACYLASE SIRTUIN-5, MITOCHONDRIAL-RELATED"/>
    <property type="match status" value="1"/>
</dbReference>
<protein>
    <recommendedName>
        <fullName evidence="1">protein acetyllysine N-acetyltransferase</fullName>
        <ecNumber evidence="1">2.3.1.286</ecNumber>
    </recommendedName>
</protein>
<comment type="caution">
    <text evidence="6">The sequence shown here is derived from an EMBL/GenBank/DDBJ whole genome shotgun (WGS) entry which is preliminary data.</text>
</comment>
<dbReference type="PANTHER" id="PTHR11085:SF10">
    <property type="entry name" value="NAD-DEPENDENT PROTEIN DEACYLASE SIRTUIN-5, MITOCHONDRIAL-RELATED"/>
    <property type="match status" value="1"/>
</dbReference>
<dbReference type="PROSITE" id="PS50305">
    <property type="entry name" value="SIRTUIN"/>
    <property type="match status" value="1"/>
</dbReference>
<dbReference type="GO" id="GO:0017136">
    <property type="term" value="F:histone deacetylase activity, NAD-dependent"/>
    <property type="evidence" value="ECO:0007669"/>
    <property type="project" value="TreeGrafter"/>
</dbReference>
<dbReference type="GO" id="GO:0046872">
    <property type="term" value="F:metal ion binding"/>
    <property type="evidence" value="ECO:0007669"/>
    <property type="project" value="UniProtKB-KW"/>
</dbReference>
<dbReference type="GO" id="GO:0070403">
    <property type="term" value="F:NAD+ binding"/>
    <property type="evidence" value="ECO:0007669"/>
    <property type="project" value="InterPro"/>
</dbReference>
<feature type="domain" description="Deacetylase sirtuin-type" evidence="5">
    <location>
        <begin position="1"/>
        <end position="245"/>
    </location>
</feature>
<dbReference type="InterPro" id="IPR050134">
    <property type="entry name" value="NAD-dep_sirtuin_deacylases"/>
</dbReference>
<evidence type="ECO:0000313" key="7">
    <source>
        <dbReference type="Proteomes" id="UP000179266"/>
    </source>
</evidence>
<dbReference type="NCBIfam" id="NF001753">
    <property type="entry name" value="PRK00481.1-3"/>
    <property type="match status" value="1"/>
</dbReference>
<keyword evidence="4" id="KW-0479">Metal-binding</keyword>
<evidence type="ECO:0000313" key="6">
    <source>
        <dbReference type="EMBL" id="OGL48111.1"/>
    </source>
</evidence>
<evidence type="ECO:0000256" key="3">
    <source>
        <dbReference type="ARBA" id="ARBA00023027"/>
    </source>
</evidence>
<dbReference type="InterPro" id="IPR026591">
    <property type="entry name" value="Sirtuin_cat_small_dom_sf"/>
</dbReference>
<dbReference type="Proteomes" id="UP000179266">
    <property type="component" value="Unassembled WGS sequence"/>
</dbReference>
<keyword evidence="2" id="KW-0808">Transferase</keyword>
<sequence>MEPITIELIADSIKKYRNVVVLTGAGISAESGIPPFRGAGGLWVKFNPEEYATIQIFLRNPSKAWELFKVLGDTVGQAKPNAAHYALAEMEQKNYLSAIITQNVDGLHQKAGNKNVIEFHGTNSEYSCLKCNNIYPADKISLEKVPVYCKCGFPLKPNVVLFGEMIPHEALMEAKFQAENCKVMLVIGTSAQVYPASHMPAIAKSNGAIVYEINPEETPLTGYISNSILLGNAGEILPQLVNLLS</sequence>
<feature type="binding site" evidence="4">
    <location>
        <position position="128"/>
    </location>
    <ligand>
        <name>Zn(2+)</name>
        <dbReference type="ChEBI" id="CHEBI:29105"/>
    </ligand>
</feature>
<evidence type="ECO:0000256" key="4">
    <source>
        <dbReference type="PROSITE-ProRule" id="PRU00236"/>
    </source>
</evidence>
<evidence type="ECO:0000259" key="5">
    <source>
        <dbReference type="PROSITE" id="PS50305"/>
    </source>
</evidence>
<dbReference type="Gene3D" id="3.30.1600.10">
    <property type="entry name" value="SIR2/SIRT2 'Small Domain"/>
    <property type="match status" value="1"/>
</dbReference>
<dbReference type="InterPro" id="IPR003000">
    <property type="entry name" value="Sirtuin"/>
</dbReference>
<feature type="active site" description="Proton acceptor" evidence="4">
    <location>
        <position position="120"/>
    </location>
</feature>
<feature type="binding site" evidence="4">
    <location>
        <position position="131"/>
    </location>
    <ligand>
        <name>Zn(2+)</name>
        <dbReference type="ChEBI" id="CHEBI:29105"/>
    </ligand>
</feature>
<dbReference type="AlphaFoldDB" id="A0A1F7S323"/>
<dbReference type="Gene3D" id="3.40.50.1220">
    <property type="entry name" value="TPP-binding domain"/>
    <property type="match status" value="1"/>
</dbReference>
<dbReference type="EMBL" id="MGDD01000045">
    <property type="protein sequence ID" value="OGL48111.1"/>
    <property type="molecule type" value="Genomic_DNA"/>
</dbReference>
<accession>A0A1F7S323</accession>
<dbReference type="SUPFAM" id="SSF52467">
    <property type="entry name" value="DHS-like NAD/FAD-binding domain"/>
    <property type="match status" value="1"/>
</dbReference>
<feature type="binding site" evidence="4">
    <location>
        <position position="149"/>
    </location>
    <ligand>
        <name>Zn(2+)</name>
        <dbReference type="ChEBI" id="CHEBI:29105"/>
    </ligand>
</feature>
<gene>
    <name evidence="6" type="ORF">A2161_02580</name>
</gene>
<keyword evidence="4" id="KW-0862">Zinc</keyword>
<keyword evidence="3" id="KW-0520">NAD</keyword>
<feature type="binding site" evidence="4">
    <location>
        <position position="151"/>
    </location>
    <ligand>
        <name>Zn(2+)</name>
        <dbReference type="ChEBI" id="CHEBI:29105"/>
    </ligand>
</feature>
<dbReference type="Pfam" id="PF02146">
    <property type="entry name" value="SIR2"/>
    <property type="match status" value="1"/>
</dbReference>
<organism evidence="6 7">
    <name type="scientific">Candidatus Schekmanbacteria bacterium RBG_13_48_7</name>
    <dbReference type="NCBI Taxonomy" id="1817878"/>
    <lineage>
        <taxon>Bacteria</taxon>
        <taxon>Candidatus Schekmaniibacteriota</taxon>
    </lineage>
</organism>
<reference evidence="6 7" key="1">
    <citation type="journal article" date="2016" name="Nat. Commun.">
        <title>Thousands of microbial genomes shed light on interconnected biogeochemical processes in an aquifer system.</title>
        <authorList>
            <person name="Anantharaman K."/>
            <person name="Brown C.T."/>
            <person name="Hug L.A."/>
            <person name="Sharon I."/>
            <person name="Castelle C.J."/>
            <person name="Probst A.J."/>
            <person name="Thomas B.C."/>
            <person name="Singh A."/>
            <person name="Wilkins M.J."/>
            <person name="Karaoz U."/>
            <person name="Brodie E.L."/>
            <person name="Williams K.H."/>
            <person name="Hubbard S.S."/>
            <person name="Banfield J.F."/>
        </authorList>
    </citation>
    <scope>NUCLEOTIDE SEQUENCE [LARGE SCALE GENOMIC DNA]</scope>
</reference>
<dbReference type="InterPro" id="IPR029035">
    <property type="entry name" value="DHS-like_NAD/FAD-binding_dom"/>
</dbReference>
<evidence type="ECO:0000256" key="2">
    <source>
        <dbReference type="ARBA" id="ARBA00022679"/>
    </source>
</evidence>
<dbReference type="EC" id="2.3.1.286" evidence="1"/>
<evidence type="ECO:0000256" key="1">
    <source>
        <dbReference type="ARBA" id="ARBA00012928"/>
    </source>
</evidence>
<dbReference type="InterPro" id="IPR026590">
    <property type="entry name" value="Ssirtuin_cat_dom"/>
</dbReference>
<proteinExistence type="predicted"/>